<dbReference type="EMBL" id="LGCK01000014">
    <property type="protein sequence ID" value="KPL70589.1"/>
    <property type="molecule type" value="Genomic_DNA"/>
</dbReference>
<sequence>MKRNKFTGFFLSLLTAAVLLGSSIHPAEAADVSPQNQPATDTIGLVASANYQADNLAMDDQYLYPTFSSLSVVDLNPESLKLFYKFRTNYIFDLVVKGQYAFAGQQSNGLRVFDITVATPTVFSSHDISGGAYGLALSGSNLLVTTGLNGLTILDTSKPYDMPVIGQLALDGFSKQVSVSGNIALVAAGKAGVHVVDISTPEAPRLITTITTPAEAENAAIEGSTGYLALGLGGMQIVDLKDPAKPSILSTLDTRDFLRRVVIKDGLAYLCERDAGIRIVNIADPSNPKPLAVYNTYGGAWDVAVKDNNIYVADYPYGLIVLRYNPPVEKSIPPEGGSIESTADAVSVTIPSNGFESEINFKHEPLPGINTPTGPEPTLVKVGPFFRNSAWNDGTIIKPAKPYAITVKANTAGLTTRQIGALSLYYWDTDIKRWRKDVSTRLDTTTGILTATPNRLGLWGVFYDNEDAYTNLPQSVTPTTTP</sequence>
<dbReference type="AlphaFoldDB" id="A0A0P6X6N1"/>
<feature type="signal peptide" evidence="1">
    <location>
        <begin position="1"/>
        <end position="29"/>
    </location>
</feature>
<keyword evidence="1" id="KW-0732">Signal</keyword>
<dbReference type="Pfam" id="PF08309">
    <property type="entry name" value="LVIVD"/>
    <property type="match status" value="5"/>
</dbReference>
<dbReference type="InterPro" id="IPR011048">
    <property type="entry name" value="Haem_d1_sf"/>
</dbReference>
<evidence type="ECO:0008006" key="4">
    <source>
        <dbReference type="Google" id="ProtNLM"/>
    </source>
</evidence>
<evidence type="ECO:0000256" key="1">
    <source>
        <dbReference type="SAM" id="SignalP"/>
    </source>
</evidence>
<keyword evidence="3" id="KW-1185">Reference proteome</keyword>
<dbReference type="OrthoDB" id="1521841at2"/>
<evidence type="ECO:0000313" key="2">
    <source>
        <dbReference type="EMBL" id="KPL70589.1"/>
    </source>
</evidence>
<proteinExistence type="predicted"/>
<dbReference type="Proteomes" id="UP000050430">
    <property type="component" value="Unassembled WGS sequence"/>
</dbReference>
<dbReference type="InterPro" id="IPR015943">
    <property type="entry name" value="WD40/YVTN_repeat-like_dom_sf"/>
</dbReference>
<accession>A0A0P6X6N1</accession>
<dbReference type="Gene3D" id="2.130.10.10">
    <property type="entry name" value="YVTN repeat-like/Quinoprotein amine dehydrogenase"/>
    <property type="match status" value="1"/>
</dbReference>
<protein>
    <recommendedName>
        <fullName evidence="4">LVIVD repeat-containing protein</fullName>
    </recommendedName>
</protein>
<gene>
    <name evidence="2" type="ORF">ADM99_15880</name>
</gene>
<organism evidence="2 3">
    <name type="scientific">Leptolinea tardivitalis</name>
    <dbReference type="NCBI Taxonomy" id="229920"/>
    <lineage>
        <taxon>Bacteria</taxon>
        <taxon>Bacillati</taxon>
        <taxon>Chloroflexota</taxon>
        <taxon>Anaerolineae</taxon>
        <taxon>Anaerolineales</taxon>
        <taxon>Anaerolineaceae</taxon>
        <taxon>Leptolinea</taxon>
    </lineage>
</organism>
<dbReference type="SUPFAM" id="SSF51004">
    <property type="entry name" value="C-terminal (heme d1) domain of cytochrome cd1-nitrite reductase"/>
    <property type="match status" value="1"/>
</dbReference>
<comment type="caution">
    <text evidence="2">The sequence shown here is derived from an EMBL/GenBank/DDBJ whole genome shotgun (WGS) entry which is preliminary data.</text>
</comment>
<dbReference type="RefSeq" id="WP_062422494.1">
    <property type="nucleotide sequence ID" value="NZ_BBYA01000010.1"/>
</dbReference>
<feature type="chain" id="PRO_5006132878" description="LVIVD repeat-containing protein" evidence="1">
    <location>
        <begin position="30"/>
        <end position="482"/>
    </location>
</feature>
<dbReference type="STRING" id="229920.ADM99_15880"/>
<reference evidence="2 3" key="1">
    <citation type="submission" date="2015-07" db="EMBL/GenBank/DDBJ databases">
        <title>Genome sequence of Leptolinea tardivitalis DSM 16556.</title>
        <authorList>
            <person name="Hemp J."/>
            <person name="Ward L.M."/>
            <person name="Pace L.A."/>
            <person name="Fischer W.W."/>
        </authorList>
    </citation>
    <scope>NUCLEOTIDE SEQUENCE [LARGE SCALE GENOMIC DNA]</scope>
    <source>
        <strain evidence="2 3">YMTK-2</strain>
    </source>
</reference>
<evidence type="ECO:0000313" key="3">
    <source>
        <dbReference type="Proteomes" id="UP000050430"/>
    </source>
</evidence>
<name>A0A0P6X6N1_9CHLR</name>
<dbReference type="InterPro" id="IPR013211">
    <property type="entry name" value="LVIVD"/>
</dbReference>